<name>A0A1F5RHZ8_9BACT</name>
<dbReference type="AlphaFoldDB" id="A0A1F5RHZ8"/>
<feature type="signal peptide" evidence="3">
    <location>
        <begin position="1"/>
        <end position="21"/>
    </location>
</feature>
<evidence type="ECO:0000256" key="1">
    <source>
        <dbReference type="SAM" id="MobiDB-lite"/>
    </source>
</evidence>
<feature type="transmembrane region" description="Helical" evidence="2">
    <location>
        <begin position="200"/>
        <end position="220"/>
    </location>
</feature>
<accession>A0A1F5RHZ8</accession>
<dbReference type="EMBL" id="MFFM01000009">
    <property type="protein sequence ID" value="OGF14049.1"/>
    <property type="molecule type" value="Genomic_DNA"/>
</dbReference>
<dbReference type="Proteomes" id="UP000177230">
    <property type="component" value="Unassembled WGS sequence"/>
</dbReference>
<comment type="caution">
    <text evidence="4">The sequence shown here is derived from an EMBL/GenBank/DDBJ whole genome shotgun (WGS) entry which is preliminary data.</text>
</comment>
<proteinExistence type="predicted"/>
<feature type="chain" id="PRO_5009520857" description="Cytochrome b561 domain-containing protein" evidence="3">
    <location>
        <begin position="22"/>
        <end position="240"/>
    </location>
</feature>
<evidence type="ECO:0000256" key="3">
    <source>
        <dbReference type="SAM" id="SignalP"/>
    </source>
</evidence>
<reference evidence="4 5" key="1">
    <citation type="journal article" date="2016" name="Nat. Commun.">
        <title>Thousands of microbial genomes shed light on interconnected biogeochemical processes in an aquifer system.</title>
        <authorList>
            <person name="Anantharaman K."/>
            <person name="Brown C.T."/>
            <person name="Hug L.A."/>
            <person name="Sharon I."/>
            <person name="Castelle C.J."/>
            <person name="Probst A.J."/>
            <person name="Thomas B.C."/>
            <person name="Singh A."/>
            <person name="Wilkins M.J."/>
            <person name="Karaoz U."/>
            <person name="Brodie E.L."/>
            <person name="Williams K.H."/>
            <person name="Hubbard S.S."/>
            <person name="Banfield J.F."/>
        </authorList>
    </citation>
    <scope>NUCLEOTIDE SEQUENCE [LARGE SCALE GENOMIC DNA]</scope>
</reference>
<evidence type="ECO:0000313" key="5">
    <source>
        <dbReference type="Proteomes" id="UP000177230"/>
    </source>
</evidence>
<sequence length="240" mass="26093">MPKKIILALPLMLLAAGYCLAQTNCPFGLTDDPAPGQCGRYVDGNGDSICDLSQDLTQSGGASAGEPGDDTQNENPGPAGESTDNNQTEQGSELDAIPQPDPQNIPAAAPEEQPETIAIERPEGEPLKLNRPNYHPWLLLFMVSVLASAGEIWQRQDPKKIILIQTAWNWLLLISFFAGSLTGLYFILPPGSRPVITFNLSHWHSVTGLIFIYIGLYHAIRRAVCLIRGPRSCTKQTPCC</sequence>
<feature type="transmembrane region" description="Helical" evidence="2">
    <location>
        <begin position="134"/>
        <end position="154"/>
    </location>
</feature>
<keyword evidence="2" id="KW-0472">Membrane</keyword>
<feature type="transmembrane region" description="Helical" evidence="2">
    <location>
        <begin position="166"/>
        <end position="188"/>
    </location>
</feature>
<feature type="compositionally biased region" description="Polar residues" evidence="1">
    <location>
        <begin position="82"/>
        <end position="91"/>
    </location>
</feature>
<protein>
    <recommendedName>
        <fullName evidence="6">Cytochrome b561 domain-containing protein</fullName>
    </recommendedName>
</protein>
<evidence type="ECO:0000256" key="2">
    <source>
        <dbReference type="SAM" id="Phobius"/>
    </source>
</evidence>
<keyword evidence="2" id="KW-1133">Transmembrane helix</keyword>
<feature type="region of interest" description="Disordered" evidence="1">
    <location>
        <begin position="49"/>
        <end position="113"/>
    </location>
</feature>
<evidence type="ECO:0008006" key="6">
    <source>
        <dbReference type="Google" id="ProtNLM"/>
    </source>
</evidence>
<keyword evidence="2" id="KW-0812">Transmembrane</keyword>
<keyword evidence="3" id="KW-0732">Signal</keyword>
<gene>
    <name evidence="4" type="ORF">A2024_05815</name>
</gene>
<organism evidence="4 5">
    <name type="scientific">Candidatus Edwardsbacteria bacterium GWF2_54_11</name>
    <dbReference type="NCBI Taxonomy" id="1817851"/>
    <lineage>
        <taxon>Bacteria</taxon>
        <taxon>Candidatus Edwardsiibacteriota</taxon>
    </lineage>
</organism>
<evidence type="ECO:0000313" key="4">
    <source>
        <dbReference type="EMBL" id="OGF14049.1"/>
    </source>
</evidence>